<reference evidence="2" key="1">
    <citation type="submission" date="2022-12" db="EMBL/GenBank/DDBJ databases">
        <authorList>
            <person name="Voronina O.L."/>
            <person name="Kunda M.S."/>
            <person name="Ryzhova N."/>
            <person name="Aksenova E.I."/>
        </authorList>
    </citation>
    <scope>NUCLEOTIDE SEQUENCE</scope>
    <source>
        <strain evidence="2">SCCH136:Ach223948</strain>
    </source>
</reference>
<accession>A0A0D6ITZ8</accession>
<dbReference type="KEGG" id="axx:ERS451415_05959"/>
<dbReference type="EMBL" id="JAPZVI010000002">
    <property type="protein sequence ID" value="MCZ8400617.1"/>
    <property type="molecule type" value="Genomic_DNA"/>
</dbReference>
<accession>A0A0M9IUT5</accession>
<name>A0A0D6ITZ8_ALCXX</name>
<comment type="caution">
    <text evidence="2">The sequence shown here is derived from an EMBL/GenBank/DDBJ whole genome shotgun (WGS) entry which is preliminary data.</text>
</comment>
<dbReference type="Proteomes" id="UP001141992">
    <property type="component" value="Unassembled WGS sequence"/>
</dbReference>
<dbReference type="RefSeq" id="WP_006389811.1">
    <property type="nucleotide sequence ID" value="NZ_CAJFDJ010000018.1"/>
</dbReference>
<organism evidence="2 3">
    <name type="scientific">Alcaligenes xylosoxydans xylosoxydans</name>
    <name type="common">Achromobacter xylosoxidans</name>
    <dbReference type="NCBI Taxonomy" id="85698"/>
    <lineage>
        <taxon>Bacteria</taxon>
        <taxon>Pseudomonadati</taxon>
        <taxon>Pseudomonadota</taxon>
        <taxon>Betaproteobacteria</taxon>
        <taxon>Burkholderiales</taxon>
        <taxon>Alcaligenaceae</taxon>
        <taxon>Achromobacter</taxon>
    </lineage>
</organism>
<evidence type="ECO:0000313" key="3">
    <source>
        <dbReference type="Proteomes" id="UP001141992"/>
    </source>
</evidence>
<dbReference type="eggNOG" id="COG0840">
    <property type="taxonomic scope" value="Bacteria"/>
</dbReference>
<proteinExistence type="predicted"/>
<feature type="domain" description="Chemoreceptor zinc-binding" evidence="1">
    <location>
        <begin position="10"/>
        <end position="75"/>
    </location>
</feature>
<evidence type="ECO:0000259" key="1">
    <source>
        <dbReference type="Pfam" id="PF13682"/>
    </source>
</evidence>
<evidence type="ECO:0000313" key="2">
    <source>
        <dbReference type="EMBL" id="MCZ8400617.1"/>
    </source>
</evidence>
<dbReference type="AlphaFoldDB" id="A0A0D6ITZ8"/>
<dbReference type="Gene3D" id="1.20.120.30">
    <property type="entry name" value="Aspartate receptor, ligand-binding domain"/>
    <property type="match status" value="1"/>
</dbReference>
<dbReference type="Pfam" id="PF13682">
    <property type="entry name" value="CZB"/>
    <property type="match status" value="1"/>
</dbReference>
<dbReference type="InterPro" id="IPR025991">
    <property type="entry name" value="Chemoreceptor_zinc-bind_dom"/>
</dbReference>
<gene>
    <name evidence="2" type="ORF">O9570_04140</name>
</gene>
<protein>
    <submittedName>
        <fullName evidence="2">CZB domain-containing protein</fullName>
    </submittedName>
</protein>
<sequence length="115" mass="12830">MNLDESIQKHAEWKLKFRSAISRKEQMDAETIGKDNCCQLGVWLYGEGKLKYSAKPEFGAIVQKHKAFHAEAGKIARLINSNQYEQAEKEMGTGTPYSQASSAVGAAIIAFKRHL</sequence>